<gene>
    <name evidence="1" type="ORF">METZ01_LOCUS160811</name>
</gene>
<evidence type="ECO:0000313" key="1">
    <source>
        <dbReference type="EMBL" id="SVB07957.1"/>
    </source>
</evidence>
<dbReference type="AlphaFoldDB" id="A0A382B3Z3"/>
<dbReference type="Pfam" id="PF05559">
    <property type="entry name" value="DUF763"/>
    <property type="match status" value="1"/>
</dbReference>
<dbReference type="PANTHER" id="PTHR38597">
    <property type="entry name" value="BLL3834 PROTEIN"/>
    <property type="match status" value="1"/>
</dbReference>
<dbReference type="EMBL" id="UINC01027906">
    <property type="protein sequence ID" value="SVB07957.1"/>
    <property type="molecule type" value="Genomic_DNA"/>
</dbReference>
<dbReference type="InterPro" id="IPR008482">
    <property type="entry name" value="DUF763"/>
</dbReference>
<name>A0A382B3Z3_9ZZZZ</name>
<protein>
    <recommendedName>
        <fullName evidence="2">DUF763 domain-containing protein</fullName>
    </recommendedName>
</protein>
<dbReference type="PANTHER" id="PTHR38597:SF1">
    <property type="entry name" value="BLL3834 PROTEIN"/>
    <property type="match status" value="1"/>
</dbReference>
<proteinExistence type="predicted"/>
<evidence type="ECO:0008006" key="2">
    <source>
        <dbReference type="Google" id="ProtNLM"/>
    </source>
</evidence>
<organism evidence="1">
    <name type="scientific">marine metagenome</name>
    <dbReference type="NCBI Taxonomy" id="408172"/>
    <lineage>
        <taxon>unclassified sequences</taxon>
        <taxon>metagenomes</taxon>
        <taxon>ecological metagenomes</taxon>
    </lineage>
</organism>
<reference evidence="1" key="1">
    <citation type="submission" date="2018-05" db="EMBL/GenBank/DDBJ databases">
        <authorList>
            <person name="Lanie J.A."/>
            <person name="Ng W.-L."/>
            <person name="Kazmierczak K.M."/>
            <person name="Andrzejewski T.M."/>
            <person name="Davidsen T.M."/>
            <person name="Wayne K.J."/>
            <person name="Tettelin H."/>
            <person name="Glass J.I."/>
            <person name="Rusch D."/>
            <person name="Podicherti R."/>
            <person name="Tsui H.-C.T."/>
            <person name="Winkler M.E."/>
        </authorList>
    </citation>
    <scope>NUCLEOTIDE SEQUENCE</scope>
</reference>
<sequence length="413" mass="45976">MINAGAMGMPLHFGKVPTWLTERMGKMGSAIIESVAQNYGKSEVLTRLSNPNWFQAFGAVMGMHWNSSGVTAVVLGSLKRKINPMASELGIYILGGKGKYSYYAPNQIKRVSDKHGLKGDELVKSCQLTRRVDNNAIQDGYNLYQQYFILSDEGEWTAISQGMNTSKRRARRYHWHSPTVRSFVDDPHKGIVGDKGGKILNLADGRADFARKNIVSMTKENPKEVMDALKGISLPNRHDVRESDVNMTRLGSVLNMAYERGIDNFEDLLMLKGVGQRTIKSLALVSEVVHGDSSRFDDPARFAFAVGGKDGRPHPVDKESYDETIEILGDAVEKSKLGYNDKSKALKRLHKATVKNESSFTPISFLNDLMDYEWKHSEKNGGMTFMGKTIRGATRAIMSIQNQVLYGGKQAKN</sequence>
<accession>A0A382B3Z3</accession>